<sequence length="140" mass="15426">MKAAEYLETLNENQRAAVEFGVAGELPSPPLLVIAGAGSGKTSTLAHRVAHLLVNGAECYNSANRHKRTPSWSDENQDGRWRAFTREELLARDKASLDLFWLRDASMTDLESLPEPDVLAEEIMENLRSALANFEAASLT</sequence>
<dbReference type="GO" id="GO:0016787">
    <property type="term" value="F:hydrolase activity"/>
    <property type="evidence" value="ECO:0007669"/>
    <property type="project" value="UniProtKB-KW"/>
</dbReference>
<dbReference type="STRING" id="1227549.SAMN05444007_12018"/>
<dbReference type="OrthoDB" id="9806213at2"/>
<name>A0A1H7E1S8_9RHOB</name>
<dbReference type="GO" id="GO:0005524">
    <property type="term" value="F:ATP binding"/>
    <property type="evidence" value="ECO:0007669"/>
    <property type="project" value="UniProtKB-KW"/>
</dbReference>
<keyword evidence="4" id="KW-0067">ATP-binding</keyword>
<proteinExistence type="predicted"/>
<dbReference type="Proteomes" id="UP000199379">
    <property type="component" value="Unassembled WGS sequence"/>
</dbReference>
<dbReference type="GO" id="GO:0004386">
    <property type="term" value="F:helicase activity"/>
    <property type="evidence" value="ECO:0007669"/>
    <property type="project" value="UniProtKB-KW"/>
</dbReference>
<dbReference type="Pfam" id="PF00580">
    <property type="entry name" value="UvrD-helicase"/>
    <property type="match status" value="1"/>
</dbReference>
<dbReference type="InterPro" id="IPR014016">
    <property type="entry name" value="UvrD-like_ATP-bd"/>
</dbReference>
<organism evidence="6 7">
    <name type="scientific">Cribrihabitans marinus</name>
    <dbReference type="NCBI Taxonomy" id="1227549"/>
    <lineage>
        <taxon>Bacteria</taxon>
        <taxon>Pseudomonadati</taxon>
        <taxon>Pseudomonadota</taxon>
        <taxon>Alphaproteobacteria</taxon>
        <taxon>Rhodobacterales</taxon>
        <taxon>Paracoccaceae</taxon>
        <taxon>Cribrihabitans</taxon>
    </lineage>
</organism>
<gene>
    <name evidence="6" type="ORF">SAMN05444007_12018</name>
</gene>
<dbReference type="EMBL" id="FNYD01000020">
    <property type="protein sequence ID" value="SEK07654.1"/>
    <property type="molecule type" value="Genomic_DNA"/>
</dbReference>
<dbReference type="InterPro" id="IPR027417">
    <property type="entry name" value="P-loop_NTPase"/>
</dbReference>
<dbReference type="SUPFAM" id="SSF52540">
    <property type="entry name" value="P-loop containing nucleoside triphosphate hydrolases"/>
    <property type="match status" value="1"/>
</dbReference>
<evidence type="ECO:0000259" key="5">
    <source>
        <dbReference type="Pfam" id="PF00580"/>
    </source>
</evidence>
<evidence type="ECO:0000313" key="6">
    <source>
        <dbReference type="EMBL" id="SEK07654.1"/>
    </source>
</evidence>
<dbReference type="Gene3D" id="3.40.50.300">
    <property type="entry name" value="P-loop containing nucleotide triphosphate hydrolases"/>
    <property type="match status" value="1"/>
</dbReference>
<evidence type="ECO:0000256" key="3">
    <source>
        <dbReference type="ARBA" id="ARBA00022806"/>
    </source>
</evidence>
<evidence type="ECO:0000256" key="2">
    <source>
        <dbReference type="ARBA" id="ARBA00022801"/>
    </source>
</evidence>
<accession>A0A1H7E1S8</accession>
<keyword evidence="3" id="KW-0347">Helicase</keyword>
<dbReference type="RefSeq" id="WP_092371501.1">
    <property type="nucleotide sequence ID" value="NZ_BMGV01000019.1"/>
</dbReference>
<keyword evidence="1" id="KW-0547">Nucleotide-binding</keyword>
<feature type="domain" description="UvrD-like helicase ATP-binding" evidence="5">
    <location>
        <begin position="10"/>
        <end position="56"/>
    </location>
</feature>
<keyword evidence="7" id="KW-1185">Reference proteome</keyword>
<dbReference type="AlphaFoldDB" id="A0A1H7E1S8"/>
<keyword evidence="2" id="KW-0378">Hydrolase</keyword>
<protein>
    <submittedName>
        <fullName evidence="6">Part of AAA domain-containing protein</fullName>
    </submittedName>
</protein>
<reference evidence="6 7" key="1">
    <citation type="submission" date="2016-10" db="EMBL/GenBank/DDBJ databases">
        <authorList>
            <person name="de Groot N.N."/>
        </authorList>
    </citation>
    <scope>NUCLEOTIDE SEQUENCE [LARGE SCALE GENOMIC DNA]</scope>
    <source>
        <strain evidence="6 7">DSM 29340</strain>
    </source>
</reference>
<evidence type="ECO:0000313" key="7">
    <source>
        <dbReference type="Proteomes" id="UP000199379"/>
    </source>
</evidence>
<evidence type="ECO:0000256" key="1">
    <source>
        <dbReference type="ARBA" id="ARBA00022741"/>
    </source>
</evidence>
<evidence type="ECO:0000256" key="4">
    <source>
        <dbReference type="ARBA" id="ARBA00022840"/>
    </source>
</evidence>